<evidence type="ECO:0000256" key="7">
    <source>
        <dbReference type="ARBA" id="ARBA00035120"/>
    </source>
</evidence>
<accession>A0ABU9X2A4</accession>
<dbReference type="RefSeq" id="WP_345886058.1">
    <property type="nucleotide sequence ID" value="NZ_JBDFRB010000015.1"/>
</dbReference>
<dbReference type="EMBL" id="JBDFRB010000015">
    <property type="protein sequence ID" value="MEN2745589.1"/>
    <property type="molecule type" value="Genomic_DNA"/>
</dbReference>
<evidence type="ECO:0000256" key="5">
    <source>
        <dbReference type="ARBA" id="ARBA00023136"/>
    </source>
</evidence>
<comment type="activity regulation">
    <text evidence="10">Na(+) is not transported, but it plays an essential structural role and its presence is essential for fluoride channel function.</text>
</comment>
<feature type="transmembrane region" description="Helical" evidence="10">
    <location>
        <begin position="69"/>
        <end position="89"/>
    </location>
</feature>
<dbReference type="PANTHER" id="PTHR28259">
    <property type="entry name" value="FLUORIDE EXPORT PROTEIN 1-RELATED"/>
    <property type="match status" value="1"/>
</dbReference>
<keyword evidence="3 10" id="KW-0812">Transmembrane</keyword>
<keyword evidence="5 10" id="KW-0472">Membrane</keyword>
<evidence type="ECO:0000313" key="13">
    <source>
        <dbReference type="Proteomes" id="UP001422074"/>
    </source>
</evidence>
<evidence type="ECO:0000256" key="4">
    <source>
        <dbReference type="ARBA" id="ARBA00022989"/>
    </source>
</evidence>
<organism evidence="12 13">
    <name type="scientific">Sinomonas halotolerans</name>
    <dbReference type="NCBI Taxonomy" id="1644133"/>
    <lineage>
        <taxon>Bacteria</taxon>
        <taxon>Bacillati</taxon>
        <taxon>Actinomycetota</taxon>
        <taxon>Actinomycetes</taxon>
        <taxon>Micrococcales</taxon>
        <taxon>Micrococcaceae</taxon>
        <taxon>Sinomonas</taxon>
    </lineage>
</organism>
<dbReference type="InterPro" id="IPR003691">
    <property type="entry name" value="FluC"/>
</dbReference>
<evidence type="ECO:0000256" key="2">
    <source>
        <dbReference type="ARBA" id="ARBA00022475"/>
    </source>
</evidence>
<dbReference type="Proteomes" id="UP001422074">
    <property type="component" value="Unassembled WGS sequence"/>
</dbReference>
<feature type="binding site" evidence="10">
    <location>
        <position position="115"/>
    </location>
    <ligand>
        <name>Na(+)</name>
        <dbReference type="ChEBI" id="CHEBI:29101"/>
        <note>structural</note>
    </ligand>
</feature>
<proteinExistence type="inferred from homology"/>
<feature type="binding site" evidence="10">
    <location>
        <position position="112"/>
    </location>
    <ligand>
        <name>Na(+)</name>
        <dbReference type="ChEBI" id="CHEBI:29101"/>
        <note>structural</note>
    </ligand>
</feature>
<name>A0ABU9X2A4_9MICC</name>
<evidence type="ECO:0000313" key="12">
    <source>
        <dbReference type="EMBL" id="MEN2745589.1"/>
    </source>
</evidence>
<comment type="caution">
    <text evidence="12">The sequence shown here is derived from an EMBL/GenBank/DDBJ whole genome shotgun (WGS) entry which is preliminary data.</text>
</comment>
<evidence type="ECO:0000256" key="10">
    <source>
        <dbReference type="HAMAP-Rule" id="MF_00454"/>
    </source>
</evidence>
<keyword evidence="13" id="KW-1185">Reference proteome</keyword>
<protein>
    <recommendedName>
        <fullName evidence="10">Fluoride-specific ion channel FluC</fullName>
    </recommendedName>
</protein>
<evidence type="ECO:0000256" key="9">
    <source>
        <dbReference type="ARBA" id="ARBA00049940"/>
    </source>
</evidence>
<evidence type="ECO:0000256" key="6">
    <source>
        <dbReference type="ARBA" id="ARBA00023303"/>
    </source>
</evidence>
<evidence type="ECO:0000256" key="8">
    <source>
        <dbReference type="ARBA" id="ARBA00035585"/>
    </source>
</evidence>
<evidence type="ECO:0000256" key="1">
    <source>
        <dbReference type="ARBA" id="ARBA00004651"/>
    </source>
</evidence>
<comment type="similarity">
    <text evidence="7 10">Belongs to the fluoride channel Fluc/FEX (TC 1.A.43) family.</text>
</comment>
<keyword evidence="10" id="KW-0406">Ion transport</keyword>
<dbReference type="PANTHER" id="PTHR28259:SF1">
    <property type="entry name" value="FLUORIDE EXPORT PROTEIN 1-RELATED"/>
    <property type="match status" value="1"/>
</dbReference>
<feature type="region of interest" description="Disordered" evidence="11">
    <location>
        <begin position="175"/>
        <end position="232"/>
    </location>
</feature>
<feature type="region of interest" description="Disordered" evidence="11">
    <location>
        <begin position="1"/>
        <end position="28"/>
    </location>
</feature>
<gene>
    <name evidence="10" type="primary">fluC</name>
    <name evidence="10" type="synonym">crcB</name>
    <name evidence="12" type="ORF">ABCQ75_13760</name>
</gene>
<keyword evidence="10" id="KW-0813">Transport</keyword>
<keyword evidence="10" id="KW-0479">Metal-binding</keyword>
<evidence type="ECO:0000256" key="11">
    <source>
        <dbReference type="SAM" id="MobiDB-lite"/>
    </source>
</evidence>
<dbReference type="HAMAP" id="MF_00454">
    <property type="entry name" value="FluC"/>
    <property type="match status" value="1"/>
</dbReference>
<keyword evidence="4 10" id="KW-1133">Transmembrane helix</keyword>
<comment type="function">
    <text evidence="9 10">Fluoride-specific ion channel. Important for reducing fluoride concentration in the cell, thus reducing its toxicity.</text>
</comment>
<keyword evidence="10" id="KW-0915">Sodium</keyword>
<evidence type="ECO:0000256" key="3">
    <source>
        <dbReference type="ARBA" id="ARBA00022692"/>
    </source>
</evidence>
<feature type="transmembrane region" description="Helical" evidence="10">
    <location>
        <begin position="140"/>
        <end position="161"/>
    </location>
</feature>
<sequence length="232" mass="22792">MTHSRPRPAHDAGPPPPEAHAASRLPAPARPGHPFSPAVLALVAVGGAAGTLARWAVGEAVGMPGGFPAATLAVNLLGALALGVLLESLVRRGPDAGARRLVRLGLGTGFLGSFTTYSALAVDGVRLLSDGRAADAGWYLALTLLGGAAATLAGVAGAAWLHREDRRGLAAEARVAAHPQGGGARGAGRPPSSGGATAFGQNHAPRYGVPSESGGGPGVGDSGADAGREAEQ</sequence>
<feature type="transmembrane region" description="Helical" evidence="10">
    <location>
        <begin position="38"/>
        <end position="57"/>
    </location>
</feature>
<comment type="subcellular location">
    <subcellularLocation>
        <location evidence="1 10">Cell membrane</location>
        <topology evidence="1 10">Multi-pass membrane protein</topology>
    </subcellularLocation>
</comment>
<reference evidence="12 13" key="1">
    <citation type="submission" date="2024-05" db="EMBL/GenBank/DDBJ databases">
        <title>Sinomonas sp. nov., isolated from a waste landfill.</title>
        <authorList>
            <person name="Zhao Y."/>
        </authorList>
    </citation>
    <scope>NUCLEOTIDE SEQUENCE [LARGE SCALE GENOMIC DNA]</scope>
    <source>
        <strain evidence="12 13">CCTCC AB2014300</strain>
    </source>
</reference>
<keyword evidence="6 10" id="KW-0407">Ion channel</keyword>
<comment type="catalytic activity">
    <reaction evidence="8">
        <text>fluoride(in) = fluoride(out)</text>
        <dbReference type="Rhea" id="RHEA:76159"/>
        <dbReference type="ChEBI" id="CHEBI:17051"/>
    </reaction>
    <physiologicalReaction direction="left-to-right" evidence="8">
        <dbReference type="Rhea" id="RHEA:76160"/>
    </physiologicalReaction>
</comment>
<dbReference type="Pfam" id="PF02537">
    <property type="entry name" value="CRCB"/>
    <property type="match status" value="1"/>
</dbReference>
<feature type="transmembrane region" description="Helical" evidence="10">
    <location>
        <begin position="101"/>
        <end position="120"/>
    </location>
</feature>
<keyword evidence="2 10" id="KW-1003">Cell membrane</keyword>